<dbReference type="PROSITE" id="PS50995">
    <property type="entry name" value="HTH_MARR_2"/>
    <property type="match status" value="1"/>
</dbReference>
<gene>
    <name evidence="2" type="ORF">GCM10011505_48900</name>
</gene>
<accession>A0ABQ1JBQ0</accession>
<dbReference type="SUPFAM" id="SSF46785">
    <property type="entry name" value="Winged helix' DNA-binding domain"/>
    <property type="match status" value="1"/>
</dbReference>
<comment type="caution">
    <text evidence="2">The sequence shown here is derived from an EMBL/GenBank/DDBJ whole genome shotgun (WGS) entry which is preliminary data.</text>
</comment>
<dbReference type="Gene3D" id="1.10.10.10">
    <property type="entry name" value="Winged helix-like DNA-binding domain superfamily/Winged helix DNA-binding domain"/>
    <property type="match status" value="1"/>
</dbReference>
<evidence type="ECO:0000259" key="1">
    <source>
        <dbReference type="PROSITE" id="PS50995"/>
    </source>
</evidence>
<protein>
    <recommendedName>
        <fullName evidence="1">HTH marR-type domain-containing protein</fullName>
    </recommendedName>
</protein>
<dbReference type="Proteomes" id="UP000603352">
    <property type="component" value="Unassembled WGS sequence"/>
</dbReference>
<proteinExistence type="predicted"/>
<dbReference type="InterPro" id="IPR036388">
    <property type="entry name" value="WH-like_DNA-bd_sf"/>
</dbReference>
<sequence length="173" mass="18988">MDGDTHDPGMLRGDDLEHFRQRNLGRLLDEVHMAFDRRALQYLRDSGYPMLNAAHTHVLRTMRFEGATITDMAVRAGISKQAMSKLVASFEEHGFVCFVADPDDARSRIVTVTEAGGVLLAMGIRALKRAEADIGAVIGSDRLDMLVDLLSLARDAGIDSAIGQGAAHRRRRS</sequence>
<dbReference type="PANTHER" id="PTHR33164:SF43">
    <property type="entry name" value="HTH-TYPE TRANSCRIPTIONAL REPRESSOR YETL"/>
    <property type="match status" value="1"/>
</dbReference>
<dbReference type="RefSeq" id="WP_188582956.1">
    <property type="nucleotide sequence ID" value="NZ_BMDZ01000117.1"/>
</dbReference>
<reference evidence="3" key="1">
    <citation type="journal article" date="2019" name="Int. J. Syst. Evol. Microbiol.">
        <title>The Global Catalogue of Microorganisms (GCM) 10K type strain sequencing project: providing services to taxonomists for standard genome sequencing and annotation.</title>
        <authorList>
            <consortium name="The Broad Institute Genomics Platform"/>
            <consortium name="The Broad Institute Genome Sequencing Center for Infectious Disease"/>
            <person name="Wu L."/>
            <person name="Ma J."/>
        </authorList>
    </citation>
    <scope>NUCLEOTIDE SEQUENCE [LARGE SCALE GENOMIC DNA]</scope>
    <source>
        <strain evidence="3">CGMCC 1.10188</strain>
    </source>
</reference>
<dbReference type="SMART" id="SM00347">
    <property type="entry name" value="HTH_MARR"/>
    <property type="match status" value="1"/>
</dbReference>
<dbReference type="InterPro" id="IPR036390">
    <property type="entry name" value="WH_DNA-bd_sf"/>
</dbReference>
<name>A0ABQ1JBQ0_9PROT</name>
<keyword evidence="3" id="KW-1185">Reference proteome</keyword>
<dbReference type="InterPro" id="IPR000835">
    <property type="entry name" value="HTH_MarR-typ"/>
</dbReference>
<dbReference type="EMBL" id="BMDZ01000117">
    <property type="protein sequence ID" value="GGB62492.1"/>
    <property type="molecule type" value="Genomic_DNA"/>
</dbReference>
<evidence type="ECO:0000313" key="3">
    <source>
        <dbReference type="Proteomes" id="UP000603352"/>
    </source>
</evidence>
<dbReference type="Pfam" id="PF12802">
    <property type="entry name" value="MarR_2"/>
    <property type="match status" value="1"/>
</dbReference>
<dbReference type="InterPro" id="IPR039422">
    <property type="entry name" value="MarR/SlyA-like"/>
</dbReference>
<dbReference type="PANTHER" id="PTHR33164">
    <property type="entry name" value="TRANSCRIPTIONAL REGULATOR, MARR FAMILY"/>
    <property type="match status" value="1"/>
</dbReference>
<feature type="domain" description="HTH marR-type" evidence="1">
    <location>
        <begin position="21"/>
        <end position="155"/>
    </location>
</feature>
<evidence type="ECO:0000313" key="2">
    <source>
        <dbReference type="EMBL" id="GGB62492.1"/>
    </source>
</evidence>
<organism evidence="2 3">
    <name type="scientific">Tistrella bauzanensis</name>
    <dbReference type="NCBI Taxonomy" id="657419"/>
    <lineage>
        <taxon>Bacteria</taxon>
        <taxon>Pseudomonadati</taxon>
        <taxon>Pseudomonadota</taxon>
        <taxon>Alphaproteobacteria</taxon>
        <taxon>Geminicoccales</taxon>
        <taxon>Geminicoccaceae</taxon>
        <taxon>Tistrella</taxon>
    </lineage>
</organism>